<organism evidence="1 2">
    <name type="scientific">Paenibacillus foliorum</name>
    <dbReference type="NCBI Taxonomy" id="2654974"/>
    <lineage>
        <taxon>Bacteria</taxon>
        <taxon>Bacillati</taxon>
        <taxon>Bacillota</taxon>
        <taxon>Bacilli</taxon>
        <taxon>Bacillales</taxon>
        <taxon>Paenibacillaceae</taxon>
        <taxon>Paenibacillus</taxon>
    </lineage>
</organism>
<comment type="caution">
    <text evidence="1">The sequence shown here is derived from an EMBL/GenBank/DDBJ whole genome shotgun (WGS) entry which is preliminary data.</text>
</comment>
<name>A0A972GXQ2_9BACL</name>
<evidence type="ECO:0000313" key="1">
    <source>
        <dbReference type="EMBL" id="NOU96093.1"/>
    </source>
</evidence>
<gene>
    <name evidence="1" type="ORF">GC093_23125</name>
</gene>
<reference evidence="1" key="1">
    <citation type="submission" date="2019-10" db="EMBL/GenBank/DDBJ databases">
        <title>Description of Paenibacillus glebae sp. nov.</title>
        <authorList>
            <person name="Carlier A."/>
            <person name="Qi S."/>
        </authorList>
    </citation>
    <scope>NUCLEOTIDE SEQUENCE</scope>
    <source>
        <strain evidence="1">LMG 31456</strain>
    </source>
</reference>
<accession>A0A972GXQ2</accession>
<dbReference type="InterPro" id="IPR014718">
    <property type="entry name" value="GH-type_carb-bd"/>
</dbReference>
<dbReference type="Pfam" id="PF14486">
    <property type="entry name" value="DUF4432"/>
    <property type="match status" value="1"/>
</dbReference>
<keyword evidence="2" id="KW-1185">Reference proteome</keyword>
<dbReference type="RefSeq" id="WP_171654310.1">
    <property type="nucleotide sequence ID" value="NZ_WHOD01000087.1"/>
</dbReference>
<dbReference type="InterPro" id="IPR027839">
    <property type="entry name" value="DUF4432"/>
</dbReference>
<proteinExistence type="predicted"/>
<dbReference type="GO" id="GO:0030246">
    <property type="term" value="F:carbohydrate binding"/>
    <property type="evidence" value="ECO:0007669"/>
    <property type="project" value="InterPro"/>
</dbReference>
<evidence type="ECO:0000313" key="2">
    <source>
        <dbReference type="Proteomes" id="UP000641588"/>
    </source>
</evidence>
<dbReference type="Gene3D" id="2.70.98.10">
    <property type="match status" value="1"/>
</dbReference>
<protein>
    <submittedName>
        <fullName evidence="1">DUF4432 family protein</fullName>
    </submittedName>
</protein>
<dbReference type="Proteomes" id="UP000641588">
    <property type="component" value="Unassembled WGS sequence"/>
</dbReference>
<sequence>MNGLLYRPIRNDGCRIIDDIVFKGYRSLLLENEKLLIHLLLDKGGEPVRWLHKETDTDFIWFTEQSLSRAHPLYADYQDNYQGGWQEMLPEVSYTSQYRGATVHRGESAITPWDYQIIKDDRDEIQVLLINRIRSMPLVTEKLITLKSGSGTVSIEETLHNRSASTELEVNWGHHLAYGFPFLEQESFITLDDGAKIVHPGTKESWDWPKLVQNDGITTDLSLMPAERTERELLYIRMNEHKYRLTNPRKQVALEVRWDGKVWPYLWYWQNFKADCDAPFYGCEYNIGLEMFNVPPKLTLGEAAELGLALKVPAGGNITAWLELEAVDIRKEAANDC</sequence>
<dbReference type="EMBL" id="WHOD01000087">
    <property type="protein sequence ID" value="NOU96093.1"/>
    <property type="molecule type" value="Genomic_DNA"/>
</dbReference>
<dbReference type="AlphaFoldDB" id="A0A972GXQ2"/>